<dbReference type="Gene3D" id="2.130.10.130">
    <property type="entry name" value="Integrin alpha, N-terminal"/>
    <property type="match status" value="1"/>
</dbReference>
<dbReference type="PANTHER" id="PTHR46580:SF2">
    <property type="entry name" value="MAM DOMAIN-CONTAINING PROTEIN"/>
    <property type="match status" value="1"/>
</dbReference>
<dbReference type="GeneID" id="81470710"/>
<dbReference type="PROSITE" id="PS51257">
    <property type="entry name" value="PROKAR_LIPOPROTEIN"/>
    <property type="match status" value="1"/>
</dbReference>
<dbReference type="RefSeq" id="WP_187574339.1">
    <property type="nucleotide sequence ID" value="NZ_CP060731.1"/>
</dbReference>
<evidence type="ECO:0000313" key="3">
    <source>
        <dbReference type="Proteomes" id="UP000515838"/>
    </source>
</evidence>
<reference evidence="2 3" key="1">
    <citation type="submission" date="2020-08" db="EMBL/GenBank/DDBJ databases">
        <title>Streptomycin Non-resistant strain, P. mexicana.</title>
        <authorList>
            <person name="Ganesh-Kumar S."/>
            <person name="Zhe T."/>
            <person name="Yu Z."/>
            <person name="Min Y."/>
        </authorList>
    </citation>
    <scope>NUCLEOTIDE SEQUENCE [LARGE SCALE GENOMIC DNA]</scope>
    <source>
        <strain evidence="2 3">GTZY2</strain>
    </source>
</reference>
<gene>
    <name evidence="2" type="ORF">IAE60_07010</name>
</gene>
<dbReference type="InterPro" id="IPR024079">
    <property type="entry name" value="MetalloPept_cat_dom_sf"/>
</dbReference>
<sequence>MKLRIGACALVVALAGCSGGNPESGVAGMRGVAATQPSGTLPAALPLARAIGASIANAPDRGALLSYPDQAKAAKQEGAYTWYPTAISEAHAFKAVATGEMTVPSPDGSQVKLRYERHVEEIDGNWTWIGRVVGGDPMQEAIITFGEKAVFGSIPQASGKPALSLQTRNGRVFAVQTDPSKVVSATKGHVDMMIPEAAALRSSMGAAVSQSAPVSQGATMVAQGAPQTAANTIDVAIGYTPEFATANGGASGAATRLVFLVQVGNQAFVNSDVNGYLRIVHALQVSYTNTNSNQTALSELTGSNGQSAVTIPAGLAPLRAARDQYGADIVVLVRKFNTPENEGCGIAWLNGANQTAITAADAPWGYAVISDGYDQGTDGKTYYCADETLVHEAAHLMGSAHDRANSTAPGPNNTTVLQYGAYPYSFGYKTTAAAGNFYTVMAYGDTGQISHRIFSTPLKSTCGSGANLACGVANSEDNARSLNQTIPVVATFRATVVPLGKAANDFNGDGKSDIYWRNNQTGVNHIWRLDGRVQTGWGHVYTEADQAWKVISSGDFNADGKADVLWRNSTSGRLFIQHMDGYTVLSTSGSVDSLADLAWEVAAVADFDGNGTSDILWRNVNDGRVTLWTMSGRAPTAAVQIYQERQLSWRIVAPGDFNGDGYPDLLWRNVATGENFILYMQGTSVAAGSGLITRVSEQQWQIVAVRDFNADGRDDIYWRNSMSGQNALWLMNGLQVGTLSYVYNEPAAAWKIVNSGDYNGDGRADLFWRNTSTGQNFVQLYDGTQVLATSGYTTQVADQAWQVTGR</sequence>
<dbReference type="Proteomes" id="UP000515838">
    <property type="component" value="Chromosome"/>
</dbReference>
<evidence type="ECO:0000256" key="1">
    <source>
        <dbReference type="ARBA" id="ARBA00022729"/>
    </source>
</evidence>
<dbReference type="GO" id="GO:0008237">
    <property type="term" value="F:metallopeptidase activity"/>
    <property type="evidence" value="ECO:0007669"/>
    <property type="project" value="InterPro"/>
</dbReference>
<evidence type="ECO:0000313" key="2">
    <source>
        <dbReference type="EMBL" id="QNN79153.1"/>
    </source>
</evidence>
<dbReference type="EMBL" id="CP060731">
    <property type="protein sequence ID" value="QNN79153.1"/>
    <property type="molecule type" value="Genomic_DNA"/>
</dbReference>
<proteinExistence type="predicted"/>
<name>A0A7G9TGC8_PSEMX</name>
<dbReference type="SUPFAM" id="SSF69318">
    <property type="entry name" value="Integrin alpha N-terminal domain"/>
    <property type="match status" value="1"/>
</dbReference>
<dbReference type="Pfam" id="PF13583">
    <property type="entry name" value="Reprolysin_4"/>
    <property type="match status" value="1"/>
</dbReference>
<dbReference type="PANTHER" id="PTHR46580">
    <property type="entry name" value="SENSOR KINASE-RELATED"/>
    <property type="match status" value="1"/>
</dbReference>
<accession>A0A7G9TGC8</accession>
<dbReference type="Pfam" id="PF13517">
    <property type="entry name" value="FG-GAP_3"/>
    <property type="match status" value="3"/>
</dbReference>
<protein>
    <submittedName>
        <fullName evidence="2">FG-GAP repeat protein</fullName>
    </submittedName>
</protein>
<dbReference type="Gene3D" id="3.40.390.10">
    <property type="entry name" value="Collagenase (Catalytic Domain)"/>
    <property type="match status" value="1"/>
</dbReference>
<dbReference type="SUPFAM" id="SSF55486">
    <property type="entry name" value="Metalloproteases ('zincins'), catalytic domain"/>
    <property type="match status" value="1"/>
</dbReference>
<dbReference type="Gene3D" id="2.40.128.340">
    <property type="match status" value="1"/>
</dbReference>
<dbReference type="InterPro" id="IPR013517">
    <property type="entry name" value="FG-GAP"/>
</dbReference>
<organism evidence="2 3">
    <name type="scientific">Pseudoxanthomonas mexicana</name>
    <dbReference type="NCBI Taxonomy" id="128785"/>
    <lineage>
        <taxon>Bacteria</taxon>
        <taxon>Pseudomonadati</taxon>
        <taxon>Pseudomonadota</taxon>
        <taxon>Gammaproteobacteria</taxon>
        <taxon>Lysobacterales</taxon>
        <taxon>Lysobacteraceae</taxon>
        <taxon>Pseudoxanthomonas</taxon>
    </lineage>
</organism>
<dbReference type="InterPro" id="IPR028994">
    <property type="entry name" value="Integrin_alpha_N"/>
</dbReference>
<keyword evidence="1" id="KW-0732">Signal</keyword>
<dbReference type="AlphaFoldDB" id="A0A7G9TGC8"/>